<comment type="caution">
    <text evidence="2">The sequence shown here is derived from an EMBL/GenBank/DDBJ whole genome shotgun (WGS) entry which is preliminary data.</text>
</comment>
<keyword evidence="1" id="KW-0472">Membrane</keyword>
<proteinExistence type="predicted"/>
<dbReference type="EMBL" id="JACBZV010000002">
    <property type="protein sequence ID" value="NYJ10436.1"/>
    <property type="molecule type" value="Genomic_DNA"/>
</dbReference>
<dbReference type="Proteomes" id="UP000535276">
    <property type="component" value="Unassembled WGS sequence"/>
</dbReference>
<evidence type="ECO:0000313" key="2">
    <source>
        <dbReference type="EMBL" id="NYJ10436.1"/>
    </source>
</evidence>
<reference evidence="2 3" key="1">
    <citation type="submission" date="2020-07" db="EMBL/GenBank/DDBJ databases">
        <title>Genomic Encyclopedia of Type Strains, Phase IV (KMG-V): Genome sequencing to study the core and pangenomes of soil and plant-associated prokaryotes.</title>
        <authorList>
            <person name="Whitman W."/>
        </authorList>
    </citation>
    <scope>NUCLEOTIDE SEQUENCE [LARGE SCALE GENOMIC DNA]</scope>
    <source>
        <strain evidence="2 3">SEMIA 4052</strain>
    </source>
</reference>
<name>A0A7Z0DW19_RHILE</name>
<accession>A0A7Z0DW19</accession>
<dbReference type="AlphaFoldDB" id="A0A7Z0DW19"/>
<protein>
    <submittedName>
        <fullName evidence="2">Uncharacterized protein</fullName>
    </submittedName>
</protein>
<sequence>MGRCVYIGMICGPGADHGQGRLNDLRGSKRMTSIPSIEVEAERPKPGNVRTVEQKGSKSPLLVGLLLMLLPVNAGVLIYTAKNSADVRESRETIAALKRSIDGLRGQMEKQSGKIDDNAKADDVAVIRQQMDELQKAVVNERQFDTSNLRMGSALVLSAPGKEPAQFFAPRAAPVETQMPDSSLASIAAGGIAVNDLPRYERTLSPEGQLILRKARR</sequence>
<keyword evidence="1" id="KW-1133">Transmembrane helix</keyword>
<organism evidence="2 3">
    <name type="scientific">Rhizobium leguminosarum</name>
    <dbReference type="NCBI Taxonomy" id="384"/>
    <lineage>
        <taxon>Bacteria</taxon>
        <taxon>Pseudomonadati</taxon>
        <taxon>Pseudomonadota</taxon>
        <taxon>Alphaproteobacteria</taxon>
        <taxon>Hyphomicrobiales</taxon>
        <taxon>Rhizobiaceae</taxon>
        <taxon>Rhizobium/Agrobacterium group</taxon>
        <taxon>Rhizobium</taxon>
    </lineage>
</organism>
<evidence type="ECO:0000256" key="1">
    <source>
        <dbReference type="SAM" id="Phobius"/>
    </source>
</evidence>
<evidence type="ECO:0000313" key="3">
    <source>
        <dbReference type="Proteomes" id="UP000535276"/>
    </source>
</evidence>
<gene>
    <name evidence="2" type="ORF">GGI64_001483</name>
</gene>
<keyword evidence="1" id="KW-0812">Transmembrane</keyword>
<feature type="transmembrane region" description="Helical" evidence="1">
    <location>
        <begin position="61"/>
        <end position="81"/>
    </location>
</feature>